<dbReference type="PATRIC" id="fig|626887.3.peg.1077"/>
<dbReference type="Pfam" id="PF05035">
    <property type="entry name" value="DGOK"/>
    <property type="match status" value="1"/>
</dbReference>
<dbReference type="RefSeq" id="WP_004579066.1">
    <property type="nucleotide sequence ID" value="NZ_AP028878.1"/>
</dbReference>
<dbReference type="GO" id="GO:0034194">
    <property type="term" value="P:D-galactonate catabolic process"/>
    <property type="evidence" value="ECO:0007669"/>
    <property type="project" value="InterPro"/>
</dbReference>
<reference evidence="1 2" key="1">
    <citation type="journal article" date="2013" name="Genome Announc.">
        <title>Genome Sequence of the Polycyclic Aromatic Hydrocarbon-Degrading Bacterium Strain Marinobacter nanhaiticus D15-8WT.</title>
        <authorList>
            <person name="Cui Z."/>
            <person name="Gao W."/>
            <person name="Li Q."/>
            <person name="Xu G."/>
            <person name="Zheng L."/>
        </authorList>
    </citation>
    <scope>NUCLEOTIDE SEQUENCE [LARGE SCALE GENOMIC DNA]</scope>
    <source>
        <strain evidence="1 2">D15-8W</strain>
    </source>
</reference>
<dbReference type="CDD" id="cd24012">
    <property type="entry name" value="ASKHA_NBD_KDGal-kinase"/>
    <property type="match status" value="1"/>
</dbReference>
<dbReference type="Proteomes" id="UP000013165">
    <property type="component" value="Unassembled WGS sequence"/>
</dbReference>
<name>N6W3S1_9GAMM</name>
<comment type="caution">
    <text evidence="1">The sequence shown here is derived from an EMBL/GenBank/DDBJ whole genome shotgun (WGS) entry which is preliminary data.</text>
</comment>
<dbReference type="InterPro" id="IPR042257">
    <property type="entry name" value="DGOK_C"/>
</dbReference>
<dbReference type="GO" id="GO:0008671">
    <property type="term" value="F:2-dehydro-3-deoxygalactonokinase activity"/>
    <property type="evidence" value="ECO:0007669"/>
    <property type="project" value="InterPro"/>
</dbReference>
<organism evidence="1 2">
    <name type="scientific">Marinobacter nanhaiticus D15-8W</name>
    <dbReference type="NCBI Taxonomy" id="626887"/>
    <lineage>
        <taxon>Bacteria</taxon>
        <taxon>Pseudomonadati</taxon>
        <taxon>Pseudomonadota</taxon>
        <taxon>Gammaproteobacteria</taxon>
        <taxon>Pseudomonadales</taxon>
        <taxon>Marinobacteraceae</taxon>
        <taxon>Marinobacter</taxon>
    </lineage>
</organism>
<evidence type="ECO:0000313" key="2">
    <source>
        <dbReference type="Proteomes" id="UP000013165"/>
    </source>
</evidence>
<dbReference type="Gene3D" id="3.30.420.300">
    <property type="entry name" value="2-keto-3-deoxy-galactonokinase, substrate binding domain"/>
    <property type="match status" value="1"/>
</dbReference>
<proteinExistence type="predicted"/>
<dbReference type="EMBL" id="APLQ01000011">
    <property type="protein sequence ID" value="ENO14769.1"/>
    <property type="molecule type" value="Genomic_DNA"/>
</dbReference>
<keyword evidence="1" id="KW-0418">Kinase</keyword>
<dbReference type="STRING" id="626887.J057_05441"/>
<dbReference type="Gene3D" id="3.30.420.310">
    <property type="entry name" value="2-keto-3-deoxy-galactonokinase, C-terminal domain"/>
    <property type="match status" value="1"/>
</dbReference>
<dbReference type="AlphaFoldDB" id="N6W3S1"/>
<protein>
    <submittedName>
        <fullName evidence="1">2-dehydro-3-deoxygalactonokinase</fullName>
    </submittedName>
</protein>
<keyword evidence="1" id="KW-0808">Transferase</keyword>
<dbReference type="eggNOG" id="COG3734">
    <property type="taxonomic scope" value="Bacteria"/>
</dbReference>
<sequence length="312" mass="33275">MTSEGIADGKLITVDWGTSNFRAALLDASGAALDRIQAPKGMLQLEKPALAATLTDLLEPWLATLPDAPILMAGMIGSADGLVEVPYLECPASLDDIAEALAPIPDLEHGRRGYIVPGLRGRSISGAHDVMRGEEIQILGALQQTDAEAQTVCLPGTHSKWVTLDGRRVTAFSTCMTGDVYAALCSHTLLKRYANQGSHDPQAFRQGLEHADQPGGLLHHLFSTRTEVLIGDMPPNVSAAYLSGLLIGSEVRAMVDVLKPQGTVTLIANSQLTALYAEALDMRGIDTRRVDGDTAATTGMHHIARRADLIRN</sequence>
<dbReference type="HOGENOM" id="CLU_058005_2_0_6"/>
<dbReference type="InterPro" id="IPR007729">
    <property type="entry name" value="DGOK"/>
</dbReference>
<keyword evidence="2" id="KW-1185">Reference proteome</keyword>
<dbReference type="InterPro" id="IPR042258">
    <property type="entry name" value="DGOK_N"/>
</dbReference>
<evidence type="ECO:0000313" key="1">
    <source>
        <dbReference type="EMBL" id="ENO14769.1"/>
    </source>
</evidence>
<dbReference type="OrthoDB" id="256574at2"/>
<gene>
    <name evidence="1" type="ORF">J057_05441</name>
</gene>
<accession>N6W3S1</accession>